<keyword evidence="2" id="KW-0472">Membrane</keyword>
<feature type="compositionally biased region" description="Gly residues" evidence="1">
    <location>
        <begin position="55"/>
        <end position="64"/>
    </location>
</feature>
<dbReference type="OrthoDB" id="4111970at2"/>
<keyword evidence="4" id="KW-1185">Reference proteome</keyword>
<dbReference type="AlphaFoldDB" id="A0A6H9YKM5"/>
<feature type="compositionally biased region" description="Gly residues" evidence="1">
    <location>
        <begin position="300"/>
        <end position="316"/>
    </location>
</feature>
<feature type="region of interest" description="Disordered" evidence="1">
    <location>
        <begin position="185"/>
        <end position="237"/>
    </location>
</feature>
<keyword evidence="2" id="KW-0812">Transmembrane</keyword>
<evidence type="ECO:0000313" key="3">
    <source>
        <dbReference type="EMBL" id="KAB2339758.1"/>
    </source>
</evidence>
<feature type="region of interest" description="Disordered" evidence="1">
    <location>
        <begin position="49"/>
        <end position="78"/>
    </location>
</feature>
<name>A0A6H9YKM5_9ACTN</name>
<keyword evidence="2" id="KW-1133">Transmembrane helix</keyword>
<proteinExistence type="predicted"/>
<comment type="caution">
    <text evidence="3">The sequence shown here is derived from an EMBL/GenBank/DDBJ whole genome shotgun (WGS) entry which is preliminary data.</text>
</comment>
<feature type="region of interest" description="Disordered" evidence="1">
    <location>
        <begin position="291"/>
        <end position="322"/>
    </location>
</feature>
<reference evidence="3 4" key="1">
    <citation type="submission" date="2019-09" db="EMBL/GenBank/DDBJ databases">
        <title>Actinomadura physcomitrii sp. nov., a novel actinomycete isolated from moss [Physcomitrium sphaericum (Ludw) Fuernr].</title>
        <authorList>
            <person name="Zhuang X."/>
            <person name="Liu C."/>
        </authorList>
    </citation>
    <scope>NUCLEOTIDE SEQUENCE [LARGE SCALE GENOMIC DNA]</scope>
    <source>
        <strain evidence="3 4">HMC1</strain>
    </source>
</reference>
<dbReference type="RefSeq" id="WP_151570382.1">
    <property type="nucleotide sequence ID" value="NZ_WBMT01000033.1"/>
</dbReference>
<dbReference type="EMBL" id="WBMT01000033">
    <property type="protein sequence ID" value="KAB2339758.1"/>
    <property type="molecule type" value="Genomic_DNA"/>
</dbReference>
<feature type="transmembrane region" description="Helical" evidence="2">
    <location>
        <begin position="156"/>
        <end position="177"/>
    </location>
</feature>
<evidence type="ECO:0000256" key="2">
    <source>
        <dbReference type="SAM" id="Phobius"/>
    </source>
</evidence>
<gene>
    <name evidence="3" type="ORF">F8566_46625</name>
</gene>
<organism evidence="3 4">
    <name type="scientific">Actinomadura rudentiformis</name>
    <dbReference type="NCBI Taxonomy" id="359158"/>
    <lineage>
        <taxon>Bacteria</taxon>
        <taxon>Bacillati</taxon>
        <taxon>Actinomycetota</taxon>
        <taxon>Actinomycetes</taxon>
        <taxon>Streptosporangiales</taxon>
        <taxon>Thermomonosporaceae</taxon>
        <taxon>Actinomadura</taxon>
    </lineage>
</organism>
<evidence type="ECO:0000256" key="1">
    <source>
        <dbReference type="SAM" id="MobiDB-lite"/>
    </source>
</evidence>
<dbReference type="Proteomes" id="UP000468735">
    <property type="component" value="Unassembled WGS sequence"/>
</dbReference>
<feature type="compositionally biased region" description="Low complexity" evidence="1">
    <location>
        <begin position="204"/>
        <end position="220"/>
    </location>
</feature>
<accession>A0A6H9YKM5</accession>
<evidence type="ECO:0000313" key="4">
    <source>
        <dbReference type="Proteomes" id="UP000468735"/>
    </source>
</evidence>
<sequence>MRQVAAAKGKRITAPLPAPLAIDKEIADPAAWKEYAQDLKGGDLVVSVPARGQKGEGQGRGQGEGRGRGQPQVSEETGPGGTVLLILARKENRRISPDITVSALRPETLRPLMEAGLCDDGLCDAVSKNTSPSARDLIKNDLATDIEDSGGGGPRILWFLVAFGVGLALLGWLLLMVRRGSGRARRPAFATEPSERLQPRPMYHGVHPEPAGHAGPAGPAQWESRRIPMPRGPKRTATVRTALHPQGYVELDRCLYRAVWADLVAPPPTLGDDVDVVEGTGKDADILFAFARPSRTRPGPGAGPGSRPGSGPGSGPGRRVDH</sequence>
<protein>
    <submittedName>
        <fullName evidence="3">Uncharacterized protein</fullName>
    </submittedName>
</protein>